<protein>
    <recommendedName>
        <fullName evidence="1">UspA domain-containing protein</fullName>
    </recommendedName>
</protein>
<dbReference type="EMBL" id="VAHF01000004">
    <property type="protein sequence ID" value="TXG63435.1"/>
    <property type="molecule type" value="Genomic_DNA"/>
</dbReference>
<dbReference type="PRINTS" id="PR01438">
    <property type="entry name" value="UNVRSLSTRESS"/>
</dbReference>
<dbReference type="InterPro" id="IPR006016">
    <property type="entry name" value="UspA"/>
</dbReference>
<comment type="caution">
    <text evidence="2">The sequence shown here is derived from an EMBL/GenBank/DDBJ whole genome shotgun (WGS) entry which is preliminary data.</text>
</comment>
<evidence type="ECO:0000313" key="3">
    <source>
        <dbReference type="Proteomes" id="UP000323000"/>
    </source>
</evidence>
<name>A0A5C7I2V3_9ROSI</name>
<dbReference type="InterPro" id="IPR006015">
    <property type="entry name" value="Universal_stress_UspA"/>
</dbReference>
<evidence type="ECO:0000313" key="2">
    <source>
        <dbReference type="EMBL" id="TXG63435.1"/>
    </source>
</evidence>
<dbReference type="Pfam" id="PF00582">
    <property type="entry name" value="Usp"/>
    <property type="match status" value="2"/>
</dbReference>
<dbReference type="OrthoDB" id="843225at2759"/>
<dbReference type="PANTHER" id="PTHR46553:SF3">
    <property type="entry name" value="ADENINE NUCLEOTIDE ALPHA HYDROLASES-LIKE SUPERFAMILY PROTEIN"/>
    <property type="match status" value="1"/>
</dbReference>
<dbReference type="Proteomes" id="UP000323000">
    <property type="component" value="Chromosome 4"/>
</dbReference>
<evidence type="ECO:0000259" key="1">
    <source>
        <dbReference type="Pfam" id="PF00582"/>
    </source>
</evidence>
<gene>
    <name evidence="2" type="ORF">EZV62_010429</name>
</gene>
<dbReference type="CDD" id="cd23659">
    <property type="entry name" value="USP_At3g01520-like"/>
    <property type="match status" value="2"/>
</dbReference>
<feature type="domain" description="UspA" evidence="1">
    <location>
        <begin position="153"/>
        <end position="299"/>
    </location>
</feature>
<accession>A0A5C7I2V3</accession>
<dbReference type="AlphaFoldDB" id="A0A5C7I2V3"/>
<organism evidence="2 3">
    <name type="scientific">Acer yangbiense</name>
    <dbReference type="NCBI Taxonomy" id="1000413"/>
    <lineage>
        <taxon>Eukaryota</taxon>
        <taxon>Viridiplantae</taxon>
        <taxon>Streptophyta</taxon>
        <taxon>Embryophyta</taxon>
        <taxon>Tracheophyta</taxon>
        <taxon>Spermatophyta</taxon>
        <taxon>Magnoliopsida</taxon>
        <taxon>eudicotyledons</taxon>
        <taxon>Gunneridae</taxon>
        <taxon>Pentapetalae</taxon>
        <taxon>rosids</taxon>
        <taxon>malvids</taxon>
        <taxon>Sapindales</taxon>
        <taxon>Sapindaceae</taxon>
        <taxon>Hippocastanoideae</taxon>
        <taxon>Acereae</taxon>
        <taxon>Acer</taxon>
    </lineage>
</organism>
<keyword evidence="3" id="KW-1185">Reference proteome</keyword>
<proteinExistence type="predicted"/>
<reference evidence="3" key="1">
    <citation type="journal article" date="2019" name="Gigascience">
        <title>De novo genome assembly of the endangered Acer yangbiense, a plant species with extremely small populations endemic to Yunnan Province, China.</title>
        <authorList>
            <person name="Yang J."/>
            <person name="Wariss H.M."/>
            <person name="Tao L."/>
            <person name="Zhang R."/>
            <person name="Yun Q."/>
            <person name="Hollingsworth P."/>
            <person name="Dao Z."/>
            <person name="Luo G."/>
            <person name="Guo H."/>
            <person name="Ma Y."/>
            <person name="Sun W."/>
        </authorList>
    </citation>
    <scope>NUCLEOTIDE SEQUENCE [LARGE SCALE GENOMIC DNA]</scope>
    <source>
        <strain evidence="3">cv. Malutang</strain>
    </source>
</reference>
<sequence>MASEKQAMVVGIDDSEHSLYALEWTLDHFFTNFASNPPFKLVVVHSKPSPISAVGLAGPGAAEVLPYVDLDLKRIAARVVEKAKEICVTKLVNDVVVEVVEGDARNVLCEAVEKHHASILVVGSHGYGAIKRAVLGSNSSELSITMASEKQAMVVGIDDSEHSLYALEWTLDHFFTNFASNPPFKLVVVHSKPSASSVVGLVGPAAAEVMPYVDSDLKRIAARVVEKAKEICVTKLVNDVVLEVVEGDARNVLCEAVEKHHASILVVGSHGYGAIKRAVLGSVSDYCAHHAHCTVMIVKKPKIKH</sequence>
<dbReference type="Gene3D" id="3.40.50.620">
    <property type="entry name" value="HUPs"/>
    <property type="match status" value="2"/>
</dbReference>
<dbReference type="PANTHER" id="PTHR46553">
    <property type="entry name" value="ADENINE NUCLEOTIDE ALPHA HYDROLASES-LIKE SUPERFAMILY PROTEIN"/>
    <property type="match status" value="1"/>
</dbReference>
<dbReference type="InterPro" id="IPR014729">
    <property type="entry name" value="Rossmann-like_a/b/a_fold"/>
</dbReference>
<dbReference type="SUPFAM" id="SSF52402">
    <property type="entry name" value="Adenine nucleotide alpha hydrolases-like"/>
    <property type="match status" value="2"/>
</dbReference>
<feature type="domain" description="UspA" evidence="1">
    <location>
        <begin position="8"/>
        <end position="141"/>
    </location>
</feature>